<gene>
    <name evidence="2" type="ORF">V0U35_10715</name>
</gene>
<accession>A0ABU7LZZ7</accession>
<organism evidence="2 3">
    <name type="scientific">Hyphobacterium marinum</name>
    <dbReference type="NCBI Taxonomy" id="3116574"/>
    <lineage>
        <taxon>Bacteria</taxon>
        <taxon>Pseudomonadati</taxon>
        <taxon>Pseudomonadota</taxon>
        <taxon>Alphaproteobacteria</taxon>
        <taxon>Maricaulales</taxon>
        <taxon>Maricaulaceae</taxon>
        <taxon>Hyphobacterium</taxon>
    </lineage>
</organism>
<keyword evidence="3" id="KW-1185">Reference proteome</keyword>
<dbReference type="RefSeq" id="WP_330196707.1">
    <property type="nucleotide sequence ID" value="NZ_JAZDRO010000004.1"/>
</dbReference>
<keyword evidence="1" id="KW-0812">Transmembrane</keyword>
<dbReference type="EMBL" id="JAZDRO010000004">
    <property type="protein sequence ID" value="MEE2567147.1"/>
    <property type="molecule type" value="Genomic_DNA"/>
</dbReference>
<evidence type="ECO:0000313" key="2">
    <source>
        <dbReference type="EMBL" id="MEE2567147.1"/>
    </source>
</evidence>
<evidence type="ECO:0000256" key="1">
    <source>
        <dbReference type="SAM" id="Phobius"/>
    </source>
</evidence>
<keyword evidence="1" id="KW-1133">Transmembrane helix</keyword>
<name>A0ABU7LZZ7_9PROT</name>
<protein>
    <recommendedName>
        <fullName evidence="4">DUF2530 domain-containing protein</fullName>
    </recommendedName>
</protein>
<feature type="transmembrane region" description="Helical" evidence="1">
    <location>
        <begin position="12"/>
        <end position="33"/>
    </location>
</feature>
<comment type="caution">
    <text evidence="2">The sequence shown here is derived from an EMBL/GenBank/DDBJ whole genome shotgun (WGS) entry which is preliminary data.</text>
</comment>
<evidence type="ECO:0000313" key="3">
    <source>
        <dbReference type="Proteomes" id="UP001310692"/>
    </source>
</evidence>
<sequence>MTPQTLLVKAIGYALVAAFWAVVIGLPLAWWLGGHYASPWPWGIGAAFGLAASVWSDWRARGKRRLDPPLPSGGED</sequence>
<proteinExistence type="predicted"/>
<reference evidence="2 3" key="1">
    <citation type="submission" date="2024-01" db="EMBL/GenBank/DDBJ databases">
        <title>Hyphobacterium bacterium isolated from marine sediment.</title>
        <authorList>
            <person name="Zhao S."/>
        </authorList>
    </citation>
    <scope>NUCLEOTIDE SEQUENCE [LARGE SCALE GENOMIC DNA]</scope>
    <source>
        <strain evidence="2 3">Y60-23</strain>
    </source>
</reference>
<dbReference type="Proteomes" id="UP001310692">
    <property type="component" value="Unassembled WGS sequence"/>
</dbReference>
<feature type="transmembrane region" description="Helical" evidence="1">
    <location>
        <begin position="39"/>
        <end position="58"/>
    </location>
</feature>
<evidence type="ECO:0008006" key="4">
    <source>
        <dbReference type="Google" id="ProtNLM"/>
    </source>
</evidence>
<keyword evidence="1" id="KW-0472">Membrane</keyword>